<evidence type="ECO:0000256" key="1">
    <source>
        <dbReference type="SAM" id="MobiDB-lite"/>
    </source>
</evidence>
<feature type="region of interest" description="Disordered" evidence="1">
    <location>
        <begin position="41"/>
        <end position="60"/>
    </location>
</feature>
<proteinExistence type="predicted"/>
<protein>
    <submittedName>
        <fullName evidence="2">Uncharacterized protein</fullName>
    </submittedName>
</protein>
<feature type="compositionally biased region" description="Basic residues" evidence="1">
    <location>
        <begin position="48"/>
        <end position="60"/>
    </location>
</feature>
<sequence length="60" mass="7100">MVNVFGNMINNLKNEEFVKNVAKTLPTQPELTPEFLNKYRDYQQKSTKNQKKKSRVMQPI</sequence>
<organism evidence="2 3">
    <name type="scientific">Solibacillus faecavium</name>
    <dbReference type="NCBI Taxonomy" id="2762221"/>
    <lineage>
        <taxon>Bacteria</taxon>
        <taxon>Bacillati</taxon>
        <taxon>Bacillota</taxon>
        <taxon>Bacilli</taxon>
        <taxon>Bacillales</taxon>
        <taxon>Caryophanaceae</taxon>
        <taxon>Solibacillus</taxon>
    </lineage>
</organism>
<dbReference type="Proteomes" id="UP000619101">
    <property type="component" value="Unassembled WGS sequence"/>
</dbReference>
<evidence type="ECO:0000313" key="2">
    <source>
        <dbReference type="EMBL" id="MBD8036623.1"/>
    </source>
</evidence>
<reference evidence="2 3" key="1">
    <citation type="submission" date="2020-08" db="EMBL/GenBank/DDBJ databases">
        <title>A Genomic Blueprint of the Chicken Gut Microbiome.</title>
        <authorList>
            <person name="Gilroy R."/>
            <person name="Ravi A."/>
            <person name="Getino M."/>
            <person name="Pursley I."/>
            <person name="Horton D.L."/>
            <person name="Alikhan N.-F."/>
            <person name="Baker D."/>
            <person name="Gharbi K."/>
            <person name="Hall N."/>
            <person name="Watson M."/>
            <person name="Adriaenssens E.M."/>
            <person name="Foster-Nyarko E."/>
            <person name="Jarju S."/>
            <person name="Secka A."/>
            <person name="Antonio M."/>
            <person name="Oren A."/>
            <person name="Chaudhuri R."/>
            <person name="La Ragione R.M."/>
            <person name="Hildebrand F."/>
            <person name="Pallen M.J."/>
        </authorList>
    </citation>
    <scope>NUCLEOTIDE SEQUENCE [LARGE SCALE GENOMIC DNA]</scope>
    <source>
        <strain evidence="2 3">A46</strain>
    </source>
</reference>
<name>A0ABR8XXK1_9BACL</name>
<dbReference type="EMBL" id="JACSPZ010000003">
    <property type="protein sequence ID" value="MBD8036623.1"/>
    <property type="molecule type" value="Genomic_DNA"/>
</dbReference>
<evidence type="ECO:0000313" key="3">
    <source>
        <dbReference type="Proteomes" id="UP000619101"/>
    </source>
</evidence>
<dbReference type="RefSeq" id="WP_191699610.1">
    <property type="nucleotide sequence ID" value="NZ_JACSPZ010000003.1"/>
</dbReference>
<keyword evidence="3" id="KW-1185">Reference proteome</keyword>
<gene>
    <name evidence="2" type="ORF">H9635_07705</name>
</gene>
<accession>A0ABR8XXK1</accession>
<comment type="caution">
    <text evidence="2">The sequence shown here is derived from an EMBL/GenBank/DDBJ whole genome shotgun (WGS) entry which is preliminary data.</text>
</comment>